<dbReference type="AlphaFoldDB" id="A0A0P4W3G7"/>
<evidence type="ECO:0000256" key="3">
    <source>
        <dbReference type="ARBA" id="ARBA00022475"/>
    </source>
</evidence>
<protein>
    <recommendedName>
        <fullName evidence="13">Ionotropic glutamate receptor L-glutamate and glycine-binding domain-containing protein</fullName>
    </recommendedName>
</protein>
<feature type="domain" description="Ionotropic glutamate receptor L-glutamate and glycine-binding" evidence="13">
    <location>
        <begin position="211"/>
        <end position="281"/>
    </location>
</feature>
<evidence type="ECO:0000256" key="11">
    <source>
        <dbReference type="ARBA" id="ARBA00023303"/>
    </source>
</evidence>
<evidence type="ECO:0000256" key="2">
    <source>
        <dbReference type="ARBA" id="ARBA00022448"/>
    </source>
</evidence>
<evidence type="ECO:0000256" key="5">
    <source>
        <dbReference type="ARBA" id="ARBA00022989"/>
    </source>
</evidence>
<evidence type="ECO:0000256" key="6">
    <source>
        <dbReference type="ARBA" id="ARBA00023065"/>
    </source>
</evidence>
<name>A0A0P4W3G7_SCYOL</name>
<keyword evidence="7 12" id="KW-0472">Membrane</keyword>
<dbReference type="Pfam" id="PF10613">
    <property type="entry name" value="Lig_chan-Glu_bd"/>
    <property type="match status" value="1"/>
</dbReference>
<dbReference type="Gene3D" id="3.40.190.10">
    <property type="entry name" value="Periplasmic binding protein-like II"/>
    <property type="match status" value="1"/>
</dbReference>
<keyword evidence="6" id="KW-0406">Ion transport</keyword>
<evidence type="ECO:0000256" key="7">
    <source>
        <dbReference type="ARBA" id="ARBA00023136"/>
    </source>
</evidence>
<comment type="subcellular location">
    <subcellularLocation>
        <location evidence="1">Cell membrane</location>
        <topology evidence="1">Multi-pass membrane protein</topology>
    </subcellularLocation>
</comment>
<organism evidence="14">
    <name type="scientific">Scylla olivacea</name>
    <name type="common">Orange mud crab</name>
    <name type="synonym">Cancer olivacea</name>
    <dbReference type="NCBI Taxonomy" id="85551"/>
    <lineage>
        <taxon>Eukaryota</taxon>
        <taxon>Metazoa</taxon>
        <taxon>Ecdysozoa</taxon>
        <taxon>Arthropoda</taxon>
        <taxon>Crustacea</taxon>
        <taxon>Multicrustacea</taxon>
        <taxon>Malacostraca</taxon>
        <taxon>Eumalacostraca</taxon>
        <taxon>Eucarida</taxon>
        <taxon>Decapoda</taxon>
        <taxon>Pleocyemata</taxon>
        <taxon>Brachyura</taxon>
        <taxon>Eubrachyura</taxon>
        <taxon>Portunoidea</taxon>
        <taxon>Portunidae</taxon>
        <taxon>Portuninae</taxon>
        <taxon>Scylla</taxon>
    </lineage>
</organism>
<accession>A0A0P4W3G7</accession>
<evidence type="ECO:0000256" key="9">
    <source>
        <dbReference type="ARBA" id="ARBA00023180"/>
    </source>
</evidence>
<evidence type="ECO:0000256" key="10">
    <source>
        <dbReference type="ARBA" id="ARBA00023286"/>
    </source>
</evidence>
<evidence type="ECO:0000259" key="13">
    <source>
        <dbReference type="SMART" id="SM00918"/>
    </source>
</evidence>
<dbReference type="SMART" id="SM00918">
    <property type="entry name" value="Lig_chan-Glu_bd"/>
    <property type="match status" value="1"/>
</dbReference>
<keyword evidence="9" id="KW-0325">Glycoprotein</keyword>
<keyword evidence="4 12" id="KW-0812">Transmembrane</keyword>
<keyword evidence="8" id="KW-0675">Receptor</keyword>
<keyword evidence="5 12" id="KW-1133">Transmembrane helix</keyword>
<dbReference type="PANTHER" id="PTHR42643:SF24">
    <property type="entry name" value="IONOTROPIC RECEPTOR 60A"/>
    <property type="match status" value="1"/>
</dbReference>
<sequence length="367" mass="40965">MQGAVLLLAGAIAATPPTDPSPISVLEDLVTGPLSGRPLVVYLDETLGFSTSQLIRSAFHSVPLVLADLRIQGKEWCERQTQEVLGAGWLVHLALLSSNATVFFEDLATAECNWQPLYLLLVNTRGGSPDVLMEEAFSRVEHLALLSVQDRASNSSLSTFIYSFFPFSHQAPIRLTGVWSTSTSLQHLFVDRFSSFEGYQFQIASWVDDYPYLYLTSGETDDLLQVRELQTGEASGLQVEVLDTLGYTLNFTYTMMTRPEDWLWGELQDGAWTGMLGKVHRGEKNFTVNFFGYNLEKTRAFDASSPYWMEGYGLTLLAPPPLPKWRAAYYPFNVFVWGCCVAAFLLVVIGWTLQVRNQDHSAPLSPS</sequence>
<dbReference type="PANTHER" id="PTHR42643">
    <property type="entry name" value="IONOTROPIC RECEPTOR 20A-RELATED"/>
    <property type="match status" value="1"/>
</dbReference>
<dbReference type="SUPFAM" id="SSF53850">
    <property type="entry name" value="Periplasmic binding protein-like II"/>
    <property type="match status" value="1"/>
</dbReference>
<evidence type="ECO:0000256" key="12">
    <source>
        <dbReference type="SAM" id="Phobius"/>
    </source>
</evidence>
<evidence type="ECO:0000256" key="8">
    <source>
        <dbReference type="ARBA" id="ARBA00023170"/>
    </source>
</evidence>
<evidence type="ECO:0000313" key="14">
    <source>
        <dbReference type="EMBL" id="JAI63051.1"/>
    </source>
</evidence>
<dbReference type="InterPro" id="IPR052192">
    <property type="entry name" value="Insect_Ionotropic_Sensory_Rcpt"/>
</dbReference>
<evidence type="ECO:0000256" key="1">
    <source>
        <dbReference type="ARBA" id="ARBA00004651"/>
    </source>
</evidence>
<dbReference type="InterPro" id="IPR019594">
    <property type="entry name" value="Glu/Gly-bd"/>
</dbReference>
<evidence type="ECO:0000256" key="4">
    <source>
        <dbReference type="ARBA" id="ARBA00022692"/>
    </source>
</evidence>
<dbReference type="GO" id="GO:0015276">
    <property type="term" value="F:ligand-gated monoatomic ion channel activity"/>
    <property type="evidence" value="ECO:0007669"/>
    <property type="project" value="InterPro"/>
</dbReference>
<dbReference type="EMBL" id="GDRN01075470">
    <property type="protein sequence ID" value="JAI63051.1"/>
    <property type="molecule type" value="Transcribed_RNA"/>
</dbReference>
<keyword evidence="11" id="KW-0407">Ion channel</keyword>
<keyword evidence="3" id="KW-1003">Cell membrane</keyword>
<reference evidence="14" key="1">
    <citation type="submission" date="2015-09" db="EMBL/GenBank/DDBJ databases">
        <title>Scylla olivacea transcriptome.</title>
        <authorList>
            <person name="Ikhwanuddin M."/>
        </authorList>
    </citation>
    <scope>NUCLEOTIDE SEQUENCE</scope>
</reference>
<feature type="transmembrane region" description="Helical" evidence="12">
    <location>
        <begin position="334"/>
        <end position="353"/>
    </location>
</feature>
<keyword evidence="10" id="KW-1071">Ligand-gated ion channel</keyword>
<proteinExistence type="predicted"/>
<keyword evidence="2" id="KW-0813">Transport</keyword>
<dbReference type="GO" id="GO:0005886">
    <property type="term" value="C:plasma membrane"/>
    <property type="evidence" value="ECO:0007669"/>
    <property type="project" value="UniProtKB-SubCell"/>
</dbReference>